<protein>
    <submittedName>
        <fullName evidence="2">Uncharacterized protein</fullName>
    </submittedName>
</protein>
<dbReference type="AlphaFoldDB" id="A0A378PP19"/>
<evidence type="ECO:0000256" key="1">
    <source>
        <dbReference type="SAM" id="Phobius"/>
    </source>
</evidence>
<dbReference type="Proteomes" id="UP000254133">
    <property type="component" value="Unassembled WGS sequence"/>
</dbReference>
<feature type="transmembrane region" description="Helical" evidence="1">
    <location>
        <begin position="69"/>
        <end position="87"/>
    </location>
</feature>
<keyword evidence="1" id="KW-1133">Transmembrane helix</keyword>
<proteinExistence type="predicted"/>
<sequence length="257" mass="30559">MSNHSNALPTICPHSNCGKVLNDVIYHHGILFCPHCQKSLLINPFLPELEKMTFWQFVHQFIKRQGKSYVIFGVIMGLFVGLIELIANFDKIHFSAELWITFSALLCILIVIGIYKFEKNLQNHHYYRLKNKPILKGVDDYQSVKDDFKISLALEELKASFYQFTPCCPNCHSQRLHQRIDDFYCQNCHHKFELNPKLKDIKNYYLVASYLVLFMMMIRHFGNNFYYLLFMIPSFFFVNLITQYYWCKTPKWQLQPP</sequence>
<dbReference type="EMBL" id="UGPZ01000002">
    <property type="protein sequence ID" value="STY90316.1"/>
    <property type="molecule type" value="Genomic_DNA"/>
</dbReference>
<name>A0A378PP19_MORBO</name>
<dbReference type="Gene3D" id="3.40.210.30">
    <property type="entry name" value="Dam replacing family, catalytic PD-(D/E)XK domain"/>
    <property type="match status" value="1"/>
</dbReference>
<accession>A0A378PP19</accession>
<feature type="transmembrane region" description="Helical" evidence="1">
    <location>
        <begin position="99"/>
        <end position="117"/>
    </location>
</feature>
<feature type="transmembrane region" description="Helical" evidence="1">
    <location>
        <begin position="204"/>
        <end position="221"/>
    </location>
</feature>
<keyword evidence="1" id="KW-0472">Membrane</keyword>
<organism evidence="2 3">
    <name type="scientific">Moraxella bovis</name>
    <dbReference type="NCBI Taxonomy" id="476"/>
    <lineage>
        <taxon>Bacteria</taxon>
        <taxon>Pseudomonadati</taxon>
        <taxon>Pseudomonadota</taxon>
        <taxon>Gammaproteobacteria</taxon>
        <taxon>Moraxellales</taxon>
        <taxon>Moraxellaceae</taxon>
        <taxon>Moraxella</taxon>
    </lineage>
</organism>
<gene>
    <name evidence="2" type="ORF">NCTC9426_00331</name>
</gene>
<evidence type="ECO:0000313" key="2">
    <source>
        <dbReference type="EMBL" id="STY90316.1"/>
    </source>
</evidence>
<feature type="transmembrane region" description="Helical" evidence="1">
    <location>
        <begin position="227"/>
        <end position="247"/>
    </location>
</feature>
<keyword evidence="1" id="KW-0812">Transmembrane</keyword>
<dbReference type="RefSeq" id="WP_115368688.1">
    <property type="nucleotide sequence ID" value="NZ_UGPZ01000002.1"/>
</dbReference>
<evidence type="ECO:0000313" key="3">
    <source>
        <dbReference type="Proteomes" id="UP000254133"/>
    </source>
</evidence>
<dbReference type="InterPro" id="IPR043025">
    <property type="entry name" value="DRP_PD-(D/E)XK_dom"/>
</dbReference>
<reference evidence="2 3" key="1">
    <citation type="submission" date="2018-06" db="EMBL/GenBank/DDBJ databases">
        <authorList>
            <consortium name="Pathogen Informatics"/>
            <person name="Doyle S."/>
        </authorList>
    </citation>
    <scope>NUCLEOTIDE SEQUENCE [LARGE SCALE GENOMIC DNA]</scope>
    <source>
        <strain evidence="2 3">NCTC9426</strain>
    </source>
</reference>